<evidence type="ECO:0000313" key="7">
    <source>
        <dbReference type="Proteomes" id="UP000285575"/>
    </source>
</evidence>
<feature type="transmembrane region" description="Helical" evidence="1">
    <location>
        <begin position="37"/>
        <end position="58"/>
    </location>
</feature>
<dbReference type="PROSITE" id="PS50887">
    <property type="entry name" value="GGDEF"/>
    <property type="match status" value="1"/>
</dbReference>
<dbReference type="Pfam" id="PF13426">
    <property type="entry name" value="PAS_9"/>
    <property type="match status" value="1"/>
</dbReference>
<dbReference type="FunFam" id="3.30.70.270:FF:000001">
    <property type="entry name" value="Diguanylate cyclase domain protein"/>
    <property type="match status" value="1"/>
</dbReference>
<dbReference type="EMBL" id="SACR01000001">
    <property type="protein sequence ID" value="RVU49497.1"/>
    <property type="molecule type" value="Genomic_DNA"/>
</dbReference>
<feature type="transmembrane region" description="Helical" evidence="1">
    <location>
        <begin position="115"/>
        <end position="133"/>
    </location>
</feature>
<evidence type="ECO:0000259" key="3">
    <source>
        <dbReference type="PROSITE" id="PS50113"/>
    </source>
</evidence>
<dbReference type="AlphaFoldDB" id="A0A437RRS9"/>
<dbReference type="SMART" id="SM00052">
    <property type="entry name" value="EAL"/>
    <property type="match status" value="1"/>
</dbReference>
<dbReference type="NCBIfam" id="TIGR00254">
    <property type="entry name" value="GGDEF"/>
    <property type="match status" value="1"/>
</dbReference>
<reference evidence="6 7" key="1">
    <citation type="submission" date="2019-01" db="EMBL/GenBank/DDBJ databases">
        <authorList>
            <person name="Chen W.-M."/>
        </authorList>
    </citation>
    <scope>NUCLEOTIDE SEQUENCE [LARGE SCALE GENOMIC DNA]</scope>
    <source>
        <strain evidence="6 7">KYPY4</strain>
    </source>
</reference>
<dbReference type="SMART" id="SM00091">
    <property type="entry name" value="PAS"/>
    <property type="match status" value="1"/>
</dbReference>
<feature type="transmembrane region" description="Helical" evidence="1">
    <location>
        <begin position="210"/>
        <end position="230"/>
    </location>
</feature>
<keyword evidence="7" id="KW-1185">Reference proteome</keyword>
<feature type="domain" description="GGDEF" evidence="5">
    <location>
        <begin position="440"/>
        <end position="573"/>
    </location>
</feature>
<dbReference type="PANTHER" id="PTHR44757">
    <property type="entry name" value="DIGUANYLATE CYCLASE DGCP"/>
    <property type="match status" value="1"/>
</dbReference>
<feature type="transmembrane region" description="Helical" evidence="1">
    <location>
        <begin position="70"/>
        <end position="94"/>
    </location>
</feature>
<dbReference type="InterPro" id="IPR000014">
    <property type="entry name" value="PAS"/>
</dbReference>
<gene>
    <name evidence="6" type="ORF">EOE66_02710</name>
</gene>
<name>A0A437RRS9_9BURK</name>
<keyword evidence="1" id="KW-1133">Transmembrane helix</keyword>
<dbReference type="OrthoDB" id="9813903at2"/>
<keyword evidence="1" id="KW-0472">Membrane</keyword>
<dbReference type="CDD" id="cd01948">
    <property type="entry name" value="EAL"/>
    <property type="match status" value="1"/>
</dbReference>
<accession>A0A437RRS9</accession>
<dbReference type="PANTHER" id="PTHR44757:SF2">
    <property type="entry name" value="BIOFILM ARCHITECTURE MAINTENANCE PROTEIN MBAA"/>
    <property type="match status" value="1"/>
</dbReference>
<dbReference type="InterPro" id="IPR035965">
    <property type="entry name" value="PAS-like_dom_sf"/>
</dbReference>
<feature type="domain" description="EAL" evidence="4">
    <location>
        <begin position="582"/>
        <end position="842"/>
    </location>
</feature>
<dbReference type="SUPFAM" id="SSF55073">
    <property type="entry name" value="Nucleotide cyclase"/>
    <property type="match status" value="1"/>
</dbReference>
<feature type="domain" description="PAC" evidence="3">
    <location>
        <begin position="345"/>
        <end position="407"/>
    </location>
</feature>
<dbReference type="Pfam" id="PF00990">
    <property type="entry name" value="GGDEF"/>
    <property type="match status" value="1"/>
</dbReference>
<comment type="caution">
    <text evidence="6">The sequence shown here is derived from an EMBL/GenBank/DDBJ whole genome shotgun (WGS) entry which is preliminary data.</text>
</comment>
<evidence type="ECO:0000259" key="5">
    <source>
        <dbReference type="PROSITE" id="PS50887"/>
    </source>
</evidence>
<feature type="transmembrane region" description="Helical" evidence="1">
    <location>
        <begin position="182"/>
        <end position="204"/>
    </location>
</feature>
<sequence>MPDYNGTAARFWWTAFCGGMVALLFCLGQLAQMSWLAWLQVAGATVLAIGAGMFPIRVPGTKIAYAAGEIFIFLLLLVLGPAAAAVAAAAEAFVGSARASRRWTSRLFSPASATLAMLTVSLPLQAGLAALAARGFDSAAVVLAATMAAAALYFLINASLLSGVLQLKRGEAFFQPKGLFSVFRWVGMAYAGSASVATLLFFTWRTQGVGVLLVMVPLLAMLLVTLHFYFRQQEAGIALREAGESAAAREAAMAEREAQAAARHLRELQASERRFHSAFTHASIGMALLGFDGRILQANPALAALLGRSEAELLHQPFTAFVEESERPLLAQQLGLASGRDFEAFSRELRCVHADGSAVWLSLNCSFFTEPVPDAEPATEAGAGQPCLILQAQDVSARRRAEAGLQHLAFHDPLTGLPNRRRFQECLVSALTRYQADPRKPWAVMFIDFDRFKLVNDSLGHNAGDALLQQVARRVQEKLRPGDIVARLGGDEFAILVTDIEHERDAVLLAERLMEALHQPFRLGEVELIATASIGITFSAIGYATAEEVLRDADTAMYKAKAGGKARYALFDTSLHAAVSDRLRLEGELRTAVEQGQLVVVYQPVFALRPGEESGRLTGFEALVRWQHPQDGLLPPAAFLPIAEESGLMLGLSDFVLHCACHQLRQWQLSDPRLAELTMSINLSAHDLAHPALVARIGRAIVEAGLRPQHLTLELTENILMSQIDGVLPTLAALRQLGVRLAVDDFGTGYSSLSHLSKLPIDSLKIDRSFVSQLLPGSDDAAVVSAIIQLGGTLRKEVVAEGIESAAQMAQLRELGCGYGQGFHMAEPLAAAQVAEWLREQRGALH</sequence>
<dbReference type="CDD" id="cd01949">
    <property type="entry name" value="GGDEF"/>
    <property type="match status" value="1"/>
</dbReference>
<protein>
    <submittedName>
        <fullName evidence="6">EAL domain-containing protein</fullName>
    </submittedName>
</protein>
<dbReference type="SUPFAM" id="SSF55785">
    <property type="entry name" value="PYP-like sensor domain (PAS domain)"/>
    <property type="match status" value="1"/>
</dbReference>
<dbReference type="PROSITE" id="PS50112">
    <property type="entry name" value="PAS"/>
    <property type="match status" value="1"/>
</dbReference>
<evidence type="ECO:0000256" key="1">
    <source>
        <dbReference type="SAM" id="Phobius"/>
    </source>
</evidence>
<dbReference type="Proteomes" id="UP000285575">
    <property type="component" value="Unassembled WGS sequence"/>
</dbReference>
<dbReference type="InterPro" id="IPR035919">
    <property type="entry name" value="EAL_sf"/>
</dbReference>
<dbReference type="InterPro" id="IPR029787">
    <property type="entry name" value="Nucleotide_cyclase"/>
</dbReference>
<dbReference type="SUPFAM" id="SSF141868">
    <property type="entry name" value="EAL domain-like"/>
    <property type="match status" value="1"/>
</dbReference>
<dbReference type="InterPro" id="IPR000160">
    <property type="entry name" value="GGDEF_dom"/>
</dbReference>
<dbReference type="CDD" id="cd00130">
    <property type="entry name" value="PAS"/>
    <property type="match status" value="1"/>
</dbReference>
<dbReference type="InterPro" id="IPR052155">
    <property type="entry name" value="Biofilm_reg_signaling"/>
</dbReference>
<dbReference type="Gene3D" id="3.30.70.270">
    <property type="match status" value="1"/>
</dbReference>
<feature type="transmembrane region" description="Helical" evidence="1">
    <location>
        <begin position="139"/>
        <end position="161"/>
    </location>
</feature>
<dbReference type="PROSITE" id="PS50883">
    <property type="entry name" value="EAL"/>
    <property type="match status" value="1"/>
</dbReference>
<dbReference type="RefSeq" id="WP_128227133.1">
    <property type="nucleotide sequence ID" value="NZ_SACR01000001.1"/>
</dbReference>
<evidence type="ECO:0000259" key="4">
    <source>
        <dbReference type="PROSITE" id="PS50883"/>
    </source>
</evidence>
<evidence type="ECO:0000259" key="2">
    <source>
        <dbReference type="PROSITE" id="PS50112"/>
    </source>
</evidence>
<dbReference type="PROSITE" id="PS50113">
    <property type="entry name" value="PAC"/>
    <property type="match status" value="1"/>
</dbReference>
<dbReference type="InterPro" id="IPR043128">
    <property type="entry name" value="Rev_trsase/Diguanyl_cyclase"/>
</dbReference>
<dbReference type="NCBIfam" id="TIGR00229">
    <property type="entry name" value="sensory_box"/>
    <property type="match status" value="1"/>
</dbReference>
<proteinExistence type="predicted"/>
<dbReference type="Gene3D" id="3.30.450.20">
    <property type="entry name" value="PAS domain"/>
    <property type="match status" value="1"/>
</dbReference>
<feature type="transmembrane region" description="Helical" evidence="1">
    <location>
        <begin position="12"/>
        <end position="30"/>
    </location>
</feature>
<organism evidence="6 7">
    <name type="scientific">Rubrivivax rivuli</name>
    <dbReference type="NCBI Taxonomy" id="1862385"/>
    <lineage>
        <taxon>Bacteria</taxon>
        <taxon>Pseudomonadati</taxon>
        <taxon>Pseudomonadota</taxon>
        <taxon>Betaproteobacteria</taxon>
        <taxon>Burkholderiales</taxon>
        <taxon>Sphaerotilaceae</taxon>
        <taxon>Rubrivivax</taxon>
    </lineage>
</organism>
<evidence type="ECO:0000313" key="6">
    <source>
        <dbReference type="EMBL" id="RVU49497.1"/>
    </source>
</evidence>
<dbReference type="InterPro" id="IPR000700">
    <property type="entry name" value="PAS-assoc_C"/>
</dbReference>
<dbReference type="GO" id="GO:0003824">
    <property type="term" value="F:catalytic activity"/>
    <property type="evidence" value="ECO:0007669"/>
    <property type="project" value="UniProtKB-ARBA"/>
</dbReference>
<dbReference type="InterPro" id="IPR001633">
    <property type="entry name" value="EAL_dom"/>
</dbReference>
<dbReference type="SMART" id="SM00267">
    <property type="entry name" value="GGDEF"/>
    <property type="match status" value="1"/>
</dbReference>
<dbReference type="Pfam" id="PF00563">
    <property type="entry name" value="EAL"/>
    <property type="match status" value="1"/>
</dbReference>
<keyword evidence="1" id="KW-0812">Transmembrane</keyword>
<feature type="domain" description="PAS" evidence="2">
    <location>
        <begin position="271"/>
        <end position="341"/>
    </location>
</feature>
<dbReference type="Gene3D" id="3.20.20.450">
    <property type="entry name" value="EAL domain"/>
    <property type="match status" value="1"/>
</dbReference>